<reference evidence="2" key="1">
    <citation type="submission" date="2015-07" db="EMBL/GenBank/DDBJ databases">
        <title>Draft genome sequence of a Pseudoalteromonas rubra strain, OCN096, isolated from Kaneohe Bay, Oahu, Hawaii.</title>
        <authorList>
            <person name="Beurmann S."/>
            <person name="Ushijima B."/>
            <person name="Belcaid M."/>
            <person name="Callahan S.M."/>
            <person name="Aeby G.S."/>
        </authorList>
    </citation>
    <scope>NUCLEOTIDE SEQUENCE [LARGE SCALE GENOMIC DNA]</scope>
    <source>
        <strain evidence="2">OCN096</strain>
    </source>
</reference>
<dbReference type="Pfam" id="PF20196">
    <property type="entry name" value="DUF6559"/>
    <property type="match status" value="1"/>
</dbReference>
<evidence type="ECO:0000313" key="2">
    <source>
        <dbReference type="Proteomes" id="UP000036850"/>
    </source>
</evidence>
<dbReference type="EMBL" id="LFZX01000295">
    <property type="protein sequence ID" value="KNC65408.1"/>
    <property type="molecule type" value="Genomic_DNA"/>
</dbReference>
<gene>
    <name evidence="1" type="ORF">AC626_23310</name>
</gene>
<organism evidence="1 2">
    <name type="scientific">Pseudoalteromonas rubra</name>
    <dbReference type="NCBI Taxonomy" id="43658"/>
    <lineage>
        <taxon>Bacteria</taxon>
        <taxon>Pseudomonadati</taxon>
        <taxon>Pseudomonadota</taxon>
        <taxon>Gammaproteobacteria</taxon>
        <taxon>Alteromonadales</taxon>
        <taxon>Pseudoalteromonadaceae</taxon>
        <taxon>Pseudoalteromonas</taxon>
    </lineage>
</organism>
<sequence length="123" mass="13894">MFSFWQKKNSVKSIARQLPVRLVESYTRQEYYSVEQVTEVFSQVFTHDHNQAYAYAMFCSQADFDGLQTGLSYAEMRADVGKHCFHDWPRFNFESLLVYAHSTYSDGGFIAGGEGSGSEGGCG</sequence>
<dbReference type="InterPro" id="IPR046689">
    <property type="entry name" value="DUF6559"/>
</dbReference>
<proteinExistence type="predicted"/>
<protein>
    <submittedName>
        <fullName evidence="1">Uncharacterized protein</fullName>
    </submittedName>
</protein>
<dbReference type="PATRIC" id="fig|43658.6.peg.3810"/>
<accession>A0A0L0ENC3</accession>
<dbReference type="AlphaFoldDB" id="A0A0L0ENC3"/>
<evidence type="ECO:0000313" key="1">
    <source>
        <dbReference type="EMBL" id="KNC65408.1"/>
    </source>
</evidence>
<comment type="caution">
    <text evidence="1">The sequence shown here is derived from an EMBL/GenBank/DDBJ whole genome shotgun (WGS) entry which is preliminary data.</text>
</comment>
<dbReference type="Proteomes" id="UP000036850">
    <property type="component" value="Unassembled WGS sequence"/>
</dbReference>
<dbReference type="OrthoDB" id="6293301at2"/>
<name>A0A0L0ENC3_9GAMM</name>